<reference evidence="1 2" key="1">
    <citation type="journal article" date="2019" name="Sci. Rep.">
        <title>Orb-weaving spider Araneus ventricosus genome elucidates the spidroin gene catalogue.</title>
        <authorList>
            <person name="Kono N."/>
            <person name="Nakamura H."/>
            <person name="Ohtoshi R."/>
            <person name="Moran D.A.P."/>
            <person name="Shinohara A."/>
            <person name="Yoshida Y."/>
            <person name="Fujiwara M."/>
            <person name="Mori M."/>
            <person name="Tomita M."/>
            <person name="Arakawa K."/>
        </authorList>
    </citation>
    <scope>NUCLEOTIDE SEQUENCE [LARGE SCALE GENOMIC DNA]</scope>
</reference>
<evidence type="ECO:0000313" key="1">
    <source>
        <dbReference type="EMBL" id="GBM95858.1"/>
    </source>
</evidence>
<organism evidence="1 2">
    <name type="scientific">Araneus ventricosus</name>
    <name type="common">Orbweaver spider</name>
    <name type="synonym">Epeira ventricosa</name>
    <dbReference type="NCBI Taxonomy" id="182803"/>
    <lineage>
        <taxon>Eukaryota</taxon>
        <taxon>Metazoa</taxon>
        <taxon>Ecdysozoa</taxon>
        <taxon>Arthropoda</taxon>
        <taxon>Chelicerata</taxon>
        <taxon>Arachnida</taxon>
        <taxon>Araneae</taxon>
        <taxon>Araneomorphae</taxon>
        <taxon>Entelegynae</taxon>
        <taxon>Araneoidea</taxon>
        <taxon>Araneidae</taxon>
        <taxon>Araneus</taxon>
    </lineage>
</organism>
<gene>
    <name evidence="1" type="ORF">AVEN_84726_1</name>
</gene>
<proteinExistence type="predicted"/>
<keyword evidence="2" id="KW-1185">Reference proteome</keyword>
<accession>A0A4Y2K217</accession>
<evidence type="ECO:0000313" key="2">
    <source>
        <dbReference type="Proteomes" id="UP000499080"/>
    </source>
</evidence>
<dbReference type="AlphaFoldDB" id="A0A4Y2K217"/>
<comment type="caution">
    <text evidence="1">The sequence shown here is derived from an EMBL/GenBank/DDBJ whole genome shotgun (WGS) entry which is preliminary data.</text>
</comment>
<protein>
    <submittedName>
        <fullName evidence="1">Uncharacterized protein</fullName>
    </submittedName>
</protein>
<name>A0A4Y2K217_ARAVE</name>
<dbReference type="Proteomes" id="UP000499080">
    <property type="component" value="Unassembled WGS sequence"/>
</dbReference>
<dbReference type="EMBL" id="BGPR01004096">
    <property type="protein sequence ID" value="GBM95858.1"/>
    <property type="molecule type" value="Genomic_DNA"/>
</dbReference>
<sequence>MKTQLLTYHLSPHFTTRKSLEGLPLGSLTTTELCASEAKKGEIVIYSSASRISEPVYQSQSVVCKTVNIPHYIETFTSALREKSEMQRFKSFSVASNEERIATPDFGN</sequence>